<dbReference type="AlphaFoldDB" id="D4B500"/>
<dbReference type="FunFam" id="3.90.1150.80:FF:000001">
    <property type="entry name" value="Chromosome segregation protein (Pcs1)"/>
    <property type="match status" value="1"/>
</dbReference>
<accession>D4B500</accession>
<feature type="compositionally biased region" description="Basic and acidic residues" evidence="1">
    <location>
        <begin position="317"/>
        <end position="329"/>
    </location>
</feature>
<keyword evidence="4" id="KW-1185">Reference proteome</keyword>
<gene>
    <name evidence="3" type="ORF">ARB_03540</name>
</gene>
<dbReference type="GeneID" id="9525456"/>
<feature type="compositionally biased region" description="Basic and acidic residues" evidence="1">
    <location>
        <begin position="127"/>
        <end position="147"/>
    </location>
</feature>
<feature type="domain" description="Monopolin complex subunit Csm1/Pcs1 C-terminal" evidence="2">
    <location>
        <begin position="402"/>
        <end position="515"/>
    </location>
</feature>
<dbReference type="Gene3D" id="3.90.1150.80">
    <property type="match status" value="1"/>
</dbReference>
<dbReference type="Pfam" id="PF12539">
    <property type="entry name" value="Csm1"/>
    <property type="match status" value="1"/>
</dbReference>
<evidence type="ECO:0000313" key="4">
    <source>
        <dbReference type="Proteomes" id="UP000008866"/>
    </source>
</evidence>
<dbReference type="GO" id="GO:0045144">
    <property type="term" value="P:meiotic sister chromatid segregation"/>
    <property type="evidence" value="ECO:0007669"/>
    <property type="project" value="TreeGrafter"/>
</dbReference>
<dbReference type="GO" id="GO:0072686">
    <property type="term" value="C:mitotic spindle"/>
    <property type="evidence" value="ECO:0007669"/>
    <property type="project" value="TreeGrafter"/>
</dbReference>
<dbReference type="GO" id="GO:0033551">
    <property type="term" value="C:monopolin complex"/>
    <property type="evidence" value="ECO:0007669"/>
    <property type="project" value="InterPro"/>
</dbReference>
<dbReference type="EMBL" id="ABSU01000036">
    <property type="protein sequence ID" value="EFE29548.1"/>
    <property type="molecule type" value="Genomic_DNA"/>
</dbReference>
<feature type="region of interest" description="Disordered" evidence="1">
    <location>
        <begin position="1"/>
        <end position="244"/>
    </location>
</feature>
<reference evidence="4" key="1">
    <citation type="journal article" date="2011" name="Genome Biol.">
        <title>Comparative and functional genomics provide insights into the pathogenicity of dermatophytic fungi.</title>
        <authorList>
            <person name="Burmester A."/>
            <person name="Shelest E."/>
            <person name="Gloeckner G."/>
            <person name="Heddergott C."/>
            <person name="Schindler S."/>
            <person name="Staib P."/>
            <person name="Heidel A."/>
            <person name="Felder M."/>
            <person name="Petzold A."/>
            <person name="Szafranski K."/>
            <person name="Feuermann M."/>
            <person name="Pedruzzi I."/>
            <person name="Priebe S."/>
            <person name="Groth M."/>
            <person name="Winkler R."/>
            <person name="Li W."/>
            <person name="Kniemeyer O."/>
            <person name="Schroeckh V."/>
            <person name="Hertweck C."/>
            <person name="Hube B."/>
            <person name="White T.C."/>
            <person name="Platzer M."/>
            <person name="Guthke R."/>
            <person name="Heitman J."/>
            <person name="Woestemeyer J."/>
            <person name="Zipfel P.F."/>
            <person name="Monod M."/>
            <person name="Brakhage A.A."/>
        </authorList>
    </citation>
    <scope>NUCLEOTIDE SEQUENCE [LARGE SCALE GENOMIC DNA]</scope>
    <source>
        <strain evidence="4">ATCC MYA-4681 / CBS 112371</strain>
    </source>
</reference>
<feature type="compositionally biased region" description="Low complexity" evidence="1">
    <location>
        <begin position="162"/>
        <end position="171"/>
    </location>
</feature>
<feature type="region of interest" description="Disordered" evidence="1">
    <location>
        <begin position="304"/>
        <end position="329"/>
    </location>
</feature>
<name>D4B500_ARTBC</name>
<feature type="compositionally biased region" description="Basic residues" evidence="1">
    <location>
        <begin position="60"/>
        <end position="85"/>
    </location>
</feature>
<dbReference type="GO" id="GO:1990644">
    <property type="term" value="F:microtubule site clamp"/>
    <property type="evidence" value="ECO:0007669"/>
    <property type="project" value="TreeGrafter"/>
</dbReference>
<dbReference type="KEGG" id="abe:ARB_03540"/>
<evidence type="ECO:0000313" key="3">
    <source>
        <dbReference type="EMBL" id="EFE29548.1"/>
    </source>
</evidence>
<dbReference type="PANTHER" id="PTHR28006">
    <property type="entry name" value="MONOPOLIN COMPLEX SUBUNIT CSM1"/>
    <property type="match status" value="1"/>
</dbReference>
<feature type="compositionally biased region" description="Acidic residues" evidence="1">
    <location>
        <begin position="91"/>
        <end position="104"/>
    </location>
</feature>
<evidence type="ECO:0000256" key="1">
    <source>
        <dbReference type="SAM" id="MobiDB-lite"/>
    </source>
</evidence>
<organism evidence="3 4">
    <name type="scientific">Arthroderma benhamiae (strain ATCC MYA-4681 / CBS 112371)</name>
    <name type="common">Trichophyton mentagrophytes</name>
    <dbReference type="NCBI Taxonomy" id="663331"/>
    <lineage>
        <taxon>Eukaryota</taxon>
        <taxon>Fungi</taxon>
        <taxon>Dikarya</taxon>
        <taxon>Ascomycota</taxon>
        <taxon>Pezizomycotina</taxon>
        <taxon>Eurotiomycetes</taxon>
        <taxon>Eurotiomycetidae</taxon>
        <taxon>Onygenales</taxon>
        <taxon>Arthrodermataceae</taxon>
        <taxon>Trichophyton</taxon>
    </lineage>
</organism>
<dbReference type="GO" id="GO:0034506">
    <property type="term" value="C:chromosome, centromeric core domain"/>
    <property type="evidence" value="ECO:0007669"/>
    <property type="project" value="TreeGrafter"/>
</dbReference>
<feature type="compositionally biased region" description="Low complexity" evidence="1">
    <location>
        <begin position="47"/>
        <end position="59"/>
    </location>
</feature>
<dbReference type="Proteomes" id="UP000008866">
    <property type="component" value="Unassembled WGS sequence"/>
</dbReference>
<dbReference type="STRING" id="663331.D4B500"/>
<feature type="compositionally biased region" description="Polar residues" evidence="1">
    <location>
        <begin position="304"/>
        <end position="316"/>
    </location>
</feature>
<dbReference type="GO" id="GO:0005730">
    <property type="term" value="C:nucleolus"/>
    <property type="evidence" value="ECO:0007669"/>
    <property type="project" value="TreeGrafter"/>
</dbReference>
<feature type="compositionally biased region" description="Polar residues" evidence="1">
    <location>
        <begin position="151"/>
        <end position="160"/>
    </location>
</feature>
<dbReference type="CDD" id="cd23787">
    <property type="entry name" value="RWD_CSM1"/>
    <property type="match status" value="1"/>
</dbReference>
<proteinExistence type="predicted"/>
<feature type="compositionally biased region" description="Polar residues" evidence="1">
    <location>
        <begin position="186"/>
        <end position="204"/>
    </location>
</feature>
<dbReference type="GO" id="GO:0051315">
    <property type="term" value="P:attachment of mitotic spindle microtubules to kinetochore"/>
    <property type="evidence" value="ECO:0007669"/>
    <property type="project" value="TreeGrafter"/>
</dbReference>
<sequence length="535" mass="58719">MPKRKAESKLSSLVNGDIEDDDLSRVEDDDNASIEPPPAKRQKGRPKAATTKATTTATKTTRKTRSKVVVGPKKRGAAAGRKKTTKVVEEPPADDVDSAVEENETLGREGVSEDELDSPETVQNQESQEKTRTRGRAKDTETIRDGEFEYTPTNTKSAAVSGQKGKQTAKQAAKEPSPPVEITPETVKSTSRTSISAGKTQRFTPSGVHWASPVKSTNVLPQHRTSRPSGIKPWGSPTKGRETGDGEVALRLKLGEMTKKYESMEGKYRALREIGIVEANSNLEKIRKQHEETTAASKQLINSLKSELSKQSSASKQTRDLQKQLESRNEEVAQLRQQLEEMKSGLNKAQTEAKSLQTKLTAARNAAANAEKVATARGSAVRSGAVTRDTANGLLESAQVAQLKEDLYSDLTGLIIRDVKKRESDHLYDCIQTGLNGSMLAHLSHPPLSCHVSVLTCEVALHFKLGVSHNMDNRSTASLEAAEFHYIPLLDENRDRDLLEILPDYLSVDITFSRQHAATFYSRVVDRLTKKLTDS</sequence>
<dbReference type="RefSeq" id="XP_003010188.1">
    <property type="nucleotide sequence ID" value="XM_003010142.1"/>
</dbReference>
<protein>
    <submittedName>
        <fullName evidence="3">Chromosome segregation protein (Pcs1), putative</fullName>
    </submittedName>
</protein>
<dbReference type="InterPro" id="IPR020981">
    <property type="entry name" value="Csm1/Pcs1_C"/>
</dbReference>
<dbReference type="HOGENOM" id="CLU_029214_3_0_1"/>
<dbReference type="eggNOG" id="ENOG502R6WM">
    <property type="taxonomic scope" value="Eukaryota"/>
</dbReference>
<evidence type="ECO:0000259" key="2">
    <source>
        <dbReference type="Pfam" id="PF12539"/>
    </source>
</evidence>
<dbReference type="PANTHER" id="PTHR28006:SF1">
    <property type="entry name" value="MONOPOLIN COMPLEX SUBUNIT CSM1"/>
    <property type="match status" value="1"/>
</dbReference>
<feature type="compositionally biased region" description="Acidic residues" evidence="1">
    <location>
        <begin position="17"/>
        <end position="32"/>
    </location>
</feature>
<dbReference type="OMA" id="QARTIMM"/>
<dbReference type="InterPro" id="IPR040349">
    <property type="entry name" value="Csm1/Pcs1"/>
</dbReference>
<comment type="caution">
    <text evidence="3">The sequence shown here is derived from an EMBL/GenBank/DDBJ whole genome shotgun (WGS) entry which is preliminary data.</text>
</comment>
<dbReference type="InterPro" id="IPR038608">
    <property type="entry name" value="Csm1/Pcs1_C_sf"/>
</dbReference>